<keyword evidence="6" id="KW-0539">Nucleus</keyword>
<comment type="subcellular location">
    <subcellularLocation>
        <location evidence="1">Nucleus</location>
    </subcellularLocation>
</comment>
<dbReference type="EMBL" id="HBEV01003333">
    <property type="protein sequence ID" value="CAD8580207.1"/>
    <property type="molecule type" value="Transcribed_RNA"/>
</dbReference>
<evidence type="ECO:0000256" key="4">
    <source>
        <dbReference type="ARBA" id="ARBA00022478"/>
    </source>
</evidence>
<dbReference type="SMART" id="SM00657">
    <property type="entry name" value="RPOL4c"/>
    <property type="match status" value="1"/>
</dbReference>
<dbReference type="InterPro" id="IPR038846">
    <property type="entry name" value="RPC9"/>
</dbReference>
<dbReference type="EMBL" id="HBEV01003328">
    <property type="protein sequence ID" value="CAD8580204.1"/>
    <property type="molecule type" value="Transcribed_RNA"/>
</dbReference>
<dbReference type="InterPro" id="IPR006590">
    <property type="entry name" value="RNA_pol_Rpb4/RPC9_core"/>
</dbReference>
<dbReference type="PANTHER" id="PTHR15561:SF0">
    <property type="entry name" value="DNA-DIRECTED RNA POLYMERASE III SUBUNIT RPC9"/>
    <property type="match status" value="1"/>
</dbReference>
<evidence type="ECO:0000259" key="7">
    <source>
        <dbReference type="SMART" id="SM00657"/>
    </source>
</evidence>
<reference evidence="8" key="1">
    <citation type="submission" date="2021-01" db="EMBL/GenBank/DDBJ databases">
        <authorList>
            <person name="Corre E."/>
            <person name="Pelletier E."/>
            <person name="Niang G."/>
            <person name="Scheremetjew M."/>
            <person name="Finn R."/>
            <person name="Kale V."/>
            <person name="Holt S."/>
            <person name="Cochrane G."/>
            <person name="Meng A."/>
            <person name="Brown T."/>
            <person name="Cohen L."/>
        </authorList>
    </citation>
    <scope>NUCLEOTIDE SEQUENCE</scope>
    <source>
        <strain evidence="8">CCMP494</strain>
    </source>
</reference>
<dbReference type="InterPro" id="IPR010997">
    <property type="entry name" value="HRDC-like_sf"/>
</dbReference>
<organism evidence="8">
    <name type="scientific">Micromonas pusilla</name>
    <name type="common">Picoplanktonic green alga</name>
    <name type="synonym">Chromulina pusilla</name>
    <dbReference type="NCBI Taxonomy" id="38833"/>
    <lineage>
        <taxon>Eukaryota</taxon>
        <taxon>Viridiplantae</taxon>
        <taxon>Chlorophyta</taxon>
        <taxon>Mamiellophyceae</taxon>
        <taxon>Mamiellales</taxon>
        <taxon>Mamiellaceae</taxon>
        <taxon>Micromonas</taxon>
    </lineage>
</organism>
<proteinExistence type="inferred from homology"/>
<evidence type="ECO:0000256" key="1">
    <source>
        <dbReference type="ARBA" id="ARBA00004123"/>
    </source>
</evidence>
<gene>
    <name evidence="8" type="ORF">MSP1404_LOCUS2521</name>
    <name evidence="9" type="ORF">MSP1404_LOCUS2522</name>
</gene>
<dbReference type="SUPFAM" id="SSF47819">
    <property type="entry name" value="HRDC-like"/>
    <property type="match status" value="1"/>
</dbReference>
<name>A0A6U2BJB9_MICPS</name>
<sequence>MKIKCSNEGLLCNFELLEILRERTHELGMTPLYPQPHDPFPTELQCYEMLLKTPARFQSIENVSAFITSVKPIALTSVECLKLINLKPMIDVEIHLLVEGCERRLAGEEVQDLLQLVANLL</sequence>
<dbReference type="Gene3D" id="1.20.1250.40">
    <property type="match status" value="1"/>
</dbReference>
<evidence type="ECO:0000256" key="3">
    <source>
        <dbReference type="ARBA" id="ARBA00016672"/>
    </source>
</evidence>
<dbReference type="GO" id="GO:0000166">
    <property type="term" value="F:nucleotide binding"/>
    <property type="evidence" value="ECO:0007669"/>
    <property type="project" value="InterPro"/>
</dbReference>
<evidence type="ECO:0000256" key="6">
    <source>
        <dbReference type="ARBA" id="ARBA00023242"/>
    </source>
</evidence>
<comment type="similarity">
    <text evidence="2">Belongs to the eukaryotic RPC9 RNA polymerase subunit family.</text>
</comment>
<feature type="domain" description="RNA polymerase Rpb4/RPC9 core" evidence="7">
    <location>
        <begin position="1"/>
        <end position="121"/>
    </location>
</feature>
<dbReference type="AlphaFoldDB" id="A0A6U2BJB9"/>
<accession>A0A6U2BJB9</accession>
<dbReference type="GO" id="GO:0005666">
    <property type="term" value="C:RNA polymerase III complex"/>
    <property type="evidence" value="ECO:0007669"/>
    <property type="project" value="InterPro"/>
</dbReference>
<keyword evidence="4" id="KW-0240">DNA-directed RNA polymerase</keyword>
<evidence type="ECO:0000256" key="5">
    <source>
        <dbReference type="ARBA" id="ARBA00023163"/>
    </source>
</evidence>
<keyword evidence="5" id="KW-0804">Transcription</keyword>
<protein>
    <recommendedName>
        <fullName evidence="3">DNA-directed RNA polymerase III subunit RPC9</fullName>
    </recommendedName>
</protein>
<evidence type="ECO:0000313" key="8">
    <source>
        <dbReference type="EMBL" id="CAD8580204.1"/>
    </source>
</evidence>
<dbReference type="PANTHER" id="PTHR15561">
    <property type="entry name" value="CALCITONIN GENE-RELATED PEPTIDE-RECEPTOR COMPONENT PROTEIN"/>
    <property type="match status" value="1"/>
</dbReference>
<dbReference type="InterPro" id="IPR005574">
    <property type="entry name" value="Rpb4/RPC9"/>
</dbReference>
<dbReference type="InterPro" id="IPR038324">
    <property type="entry name" value="Rpb4/RPC9_sf"/>
</dbReference>
<dbReference type="GO" id="GO:0006384">
    <property type="term" value="P:transcription initiation at RNA polymerase III promoter"/>
    <property type="evidence" value="ECO:0007669"/>
    <property type="project" value="InterPro"/>
</dbReference>
<evidence type="ECO:0000313" key="9">
    <source>
        <dbReference type="EMBL" id="CAD8580207.1"/>
    </source>
</evidence>
<evidence type="ECO:0000256" key="2">
    <source>
        <dbReference type="ARBA" id="ARBA00006898"/>
    </source>
</evidence>
<dbReference type="Pfam" id="PF03874">
    <property type="entry name" value="RNA_pol_Rpb4"/>
    <property type="match status" value="1"/>
</dbReference>